<feature type="region of interest" description="Disordered" evidence="1">
    <location>
        <begin position="96"/>
        <end position="128"/>
    </location>
</feature>
<name>A0ABP7CCX5_9ACTN</name>
<accession>A0ABP7CCX5</accession>
<reference evidence="3" key="1">
    <citation type="journal article" date="2019" name="Int. J. Syst. Evol. Microbiol.">
        <title>The Global Catalogue of Microorganisms (GCM) 10K type strain sequencing project: providing services to taxonomists for standard genome sequencing and annotation.</title>
        <authorList>
            <consortium name="The Broad Institute Genomics Platform"/>
            <consortium name="The Broad Institute Genome Sequencing Center for Infectious Disease"/>
            <person name="Wu L."/>
            <person name="Ma J."/>
        </authorList>
    </citation>
    <scope>NUCLEOTIDE SEQUENCE [LARGE SCALE GENOMIC DNA]</scope>
    <source>
        <strain evidence="3">JCM 16904</strain>
    </source>
</reference>
<sequence>MLNRAAMSARFAALPLKRGEHQEVVGVFRQRRPWRGIGRRVRRSGFRSIDSLVAELLPRQGPGRTRPLDDLTHQMLCDWLEHRRTRWPNTANPHLIINQQSADGDRRGQQGLWEISGPPLPKMSPAPK</sequence>
<comment type="caution">
    <text evidence="2">The sequence shown here is derived from an EMBL/GenBank/DDBJ whole genome shotgun (WGS) entry which is preliminary data.</text>
</comment>
<dbReference type="EMBL" id="BAAAZP010000101">
    <property type="protein sequence ID" value="GAA3684497.1"/>
    <property type="molecule type" value="Genomic_DNA"/>
</dbReference>
<organism evidence="2 3">
    <name type="scientific">Nonomuraea antimicrobica</name>
    <dbReference type="NCBI Taxonomy" id="561173"/>
    <lineage>
        <taxon>Bacteria</taxon>
        <taxon>Bacillati</taxon>
        <taxon>Actinomycetota</taxon>
        <taxon>Actinomycetes</taxon>
        <taxon>Streptosporangiales</taxon>
        <taxon>Streptosporangiaceae</taxon>
        <taxon>Nonomuraea</taxon>
    </lineage>
</organism>
<gene>
    <name evidence="2" type="ORF">GCM10022224_056450</name>
</gene>
<feature type="compositionally biased region" description="Pro residues" evidence="1">
    <location>
        <begin position="118"/>
        <end position="128"/>
    </location>
</feature>
<proteinExistence type="predicted"/>
<dbReference type="Proteomes" id="UP001500902">
    <property type="component" value="Unassembled WGS sequence"/>
</dbReference>
<evidence type="ECO:0000256" key="1">
    <source>
        <dbReference type="SAM" id="MobiDB-lite"/>
    </source>
</evidence>
<evidence type="ECO:0000313" key="2">
    <source>
        <dbReference type="EMBL" id="GAA3684497.1"/>
    </source>
</evidence>
<keyword evidence="3" id="KW-1185">Reference proteome</keyword>
<protein>
    <submittedName>
        <fullName evidence="2">Uncharacterized protein</fullName>
    </submittedName>
</protein>
<evidence type="ECO:0000313" key="3">
    <source>
        <dbReference type="Proteomes" id="UP001500902"/>
    </source>
</evidence>